<evidence type="ECO:0000256" key="1">
    <source>
        <dbReference type="SAM" id="Coils"/>
    </source>
</evidence>
<feature type="compositionally biased region" description="Basic and acidic residues" evidence="2">
    <location>
        <begin position="1"/>
        <end position="10"/>
    </location>
</feature>
<dbReference type="WBParaSite" id="MBELARI_LOCUS100">
    <property type="protein sequence ID" value="MBELARI_LOCUS100"/>
    <property type="gene ID" value="MBELARI_LOCUS100"/>
</dbReference>
<name>A0AAF3E7M4_9BILA</name>
<evidence type="ECO:0000313" key="4">
    <source>
        <dbReference type="WBParaSite" id="MBELARI_LOCUS100"/>
    </source>
</evidence>
<proteinExistence type="predicted"/>
<protein>
    <submittedName>
        <fullName evidence="4">Uncharacterized protein</fullName>
    </submittedName>
</protein>
<dbReference type="Proteomes" id="UP000887575">
    <property type="component" value="Unassembled WGS sequence"/>
</dbReference>
<keyword evidence="3" id="KW-1185">Reference proteome</keyword>
<evidence type="ECO:0000313" key="3">
    <source>
        <dbReference type="Proteomes" id="UP000887575"/>
    </source>
</evidence>
<feature type="coiled-coil region" evidence="1">
    <location>
        <begin position="206"/>
        <end position="240"/>
    </location>
</feature>
<feature type="region of interest" description="Disordered" evidence="2">
    <location>
        <begin position="1"/>
        <end position="30"/>
    </location>
</feature>
<organism evidence="3 4">
    <name type="scientific">Mesorhabditis belari</name>
    <dbReference type="NCBI Taxonomy" id="2138241"/>
    <lineage>
        <taxon>Eukaryota</taxon>
        <taxon>Metazoa</taxon>
        <taxon>Ecdysozoa</taxon>
        <taxon>Nematoda</taxon>
        <taxon>Chromadorea</taxon>
        <taxon>Rhabditida</taxon>
        <taxon>Rhabditina</taxon>
        <taxon>Rhabditomorpha</taxon>
        <taxon>Rhabditoidea</taxon>
        <taxon>Rhabditidae</taxon>
        <taxon>Mesorhabditinae</taxon>
        <taxon>Mesorhabditis</taxon>
    </lineage>
</organism>
<sequence>MIQAQEKVREPSNQAQTPYVDDEVPSGNSRCQEKGCKKIFKKSSPQSLFNHAIGHSRMRYYCQKCGTRAQRKKTGCRHVRSTDCIEKSMVEAWLEKANSCFPDMSEAFQKLVKGKYRQYLQEDEPGCSRDEEVEHGGVNDGEVAQDDLFTKVIKDEIMDQLDVSEKENGDERVEMRTEMVKDLLIAESCSSASNANDDQALSSPASEQNNTKIAQEIDELKKLREELDAKNQGIAEKKKEKAEREKERKPLLMLNPNAISKDRKIDELKMLEAANTENLNIQEERRAPEAPEAHLAGAPEAYLAGAPEAHLAGALEAHLAGALEAHLALQQELAKEAEASTPNLSFVKQELIDSDEMISLWKQLLEADPTAKNSMTILQQKEQELKDQALALGYMMIDLFNLREKNTEPKK</sequence>
<evidence type="ECO:0000256" key="2">
    <source>
        <dbReference type="SAM" id="MobiDB-lite"/>
    </source>
</evidence>
<accession>A0AAF3E7M4</accession>
<dbReference type="AlphaFoldDB" id="A0AAF3E7M4"/>
<reference evidence="4" key="1">
    <citation type="submission" date="2024-02" db="UniProtKB">
        <authorList>
            <consortium name="WormBaseParasite"/>
        </authorList>
    </citation>
    <scope>IDENTIFICATION</scope>
</reference>
<keyword evidence="1" id="KW-0175">Coiled coil</keyword>